<evidence type="ECO:0000256" key="2">
    <source>
        <dbReference type="ARBA" id="ARBA00022729"/>
    </source>
</evidence>
<dbReference type="SUPFAM" id="SSF56994">
    <property type="entry name" value="Insulin-like"/>
    <property type="match status" value="1"/>
</dbReference>
<evidence type="ECO:0000313" key="5">
    <source>
        <dbReference type="EMBL" id="KAF0768721.1"/>
    </source>
</evidence>
<dbReference type="AlphaFoldDB" id="A0A6G0ZCY1"/>
<dbReference type="InterPro" id="IPR016179">
    <property type="entry name" value="Insulin-like"/>
</dbReference>
<sequence length="131" mass="15158">MFCIFQIKMKLYIIITTLLSIESGIQFAVGTSLYDQYMNGLHTFCGQTLTNELSLLCKGKYNNPQGTTNQREKRSVADECCSRPCSRNYMKINFCQEPEEMKTDSVLLAPLEDVDYIGYYFELRKFLLCII</sequence>
<dbReference type="SMART" id="SM00078">
    <property type="entry name" value="IlGF"/>
    <property type="match status" value="1"/>
</dbReference>
<dbReference type="Proteomes" id="UP000478052">
    <property type="component" value="Unassembled WGS sequence"/>
</dbReference>
<keyword evidence="1" id="KW-0165">Cleavage on pair of basic residues</keyword>
<evidence type="ECO:0000256" key="1">
    <source>
        <dbReference type="ARBA" id="ARBA00022685"/>
    </source>
</evidence>
<dbReference type="GO" id="GO:0005576">
    <property type="term" value="C:extracellular region"/>
    <property type="evidence" value="ECO:0007669"/>
    <property type="project" value="InterPro"/>
</dbReference>
<dbReference type="Gene3D" id="1.10.100.10">
    <property type="entry name" value="Insulin-like"/>
    <property type="match status" value="1"/>
</dbReference>
<proteinExistence type="predicted"/>
<keyword evidence="2 3" id="KW-0732">Signal</keyword>
<evidence type="ECO:0000313" key="6">
    <source>
        <dbReference type="Proteomes" id="UP000478052"/>
    </source>
</evidence>
<accession>A0A6G0ZCY1</accession>
<evidence type="ECO:0000259" key="4">
    <source>
        <dbReference type="SMART" id="SM00078"/>
    </source>
</evidence>
<feature type="domain" description="Insulin-like" evidence="4">
    <location>
        <begin position="42"/>
        <end position="95"/>
    </location>
</feature>
<gene>
    <name evidence="5" type="ORF">FWK35_00007163</name>
</gene>
<evidence type="ECO:0000256" key="3">
    <source>
        <dbReference type="SAM" id="SignalP"/>
    </source>
</evidence>
<feature type="chain" id="PRO_5026290010" evidence="3">
    <location>
        <begin position="31"/>
        <end position="131"/>
    </location>
</feature>
<name>A0A6G0ZCY1_APHCR</name>
<organism evidence="5 6">
    <name type="scientific">Aphis craccivora</name>
    <name type="common">Cowpea aphid</name>
    <dbReference type="NCBI Taxonomy" id="307492"/>
    <lineage>
        <taxon>Eukaryota</taxon>
        <taxon>Metazoa</taxon>
        <taxon>Ecdysozoa</taxon>
        <taxon>Arthropoda</taxon>
        <taxon>Hexapoda</taxon>
        <taxon>Insecta</taxon>
        <taxon>Pterygota</taxon>
        <taxon>Neoptera</taxon>
        <taxon>Paraneoptera</taxon>
        <taxon>Hemiptera</taxon>
        <taxon>Sternorrhyncha</taxon>
        <taxon>Aphidomorpha</taxon>
        <taxon>Aphidoidea</taxon>
        <taxon>Aphididae</taxon>
        <taxon>Aphidini</taxon>
        <taxon>Aphis</taxon>
        <taxon>Aphis</taxon>
    </lineage>
</organism>
<protein>
    <submittedName>
        <fullName evidence="5">Bombyxin B-6-like</fullName>
    </submittedName>
</protein>
<reference evidence="5 6" key="1">
    <citation type="submission" date="2019-08" db="EMBL/GenBank/DDBJ databases">
        <title>Whole genome of Aphis craccivora.</title>
        <authorList>
            <person name="Voronova N.V."/>
            <person name="Shulinski R.S."/>
            <person name="Bandarenka Y.V."/>
            <person name="Zhorov D.G."/>
            <person name="Warner D."/>
        </authorList>
    </citation>
    <scope>NUCLEOTIDE SEQUENCE [LARGE SCALE GENOMIC DNA]</scope>
    <source>
        <strain evidence="5">180601</strain>
        <tissue evidence="5">Whole Body</tissue>
    </source>
</reference>
<keyword evidence="6" id="KW-1185">Reference proteome</keyword>
<dbReference type="EMBL" id="VUJU01000716">
    <property type="protein sequence ID" value="KAF0768721.1"/>
    <property type="molecule type" value="Genomic_DNA"/>
</dbReference>
<feature type="signal peptide" evidence="3">
    <location>
        <begin position="1"/>
        <end position="30"/>
    </location>
</feature>
<dbReference type="InterPro" id="IPR036438">
    <property type="entry name" value="Insulin-like_sf"/>
</dbReference>
<comment type="caution">
    <text evidence="5">The sequence shown here is derived from an EMBL/GenBank/DDBJ whole genome shotgun (WGS) entry which is preliminary data.</text>
</comment>
<dbReference type="GO" id="GO:0005179">
    <property type="term" value="F:hormone activity"/>
    <property type="evidence" value="ECO:0007669"/>
    <property type="project" value="InterPro"/>
</dbReference>
<dbReference type="OrthoDB" id="6611727at2759"/>